<proteinExistence type="predicted"/>
<dbReference type="EMBL" id="LFZN01000088">
    <property type="protein sequence ID" value="KXS99679.1"/>
    <property type="molecule type" value="Genomic_DNA"/>
</dbReference>
<evidence type="ECO:0000313" key="1">
    <source>
        <dbReference type="EMBL" id="KXS99679.1"/>
    </source>
</evidence>
<protein>
    <submittedName>
        <fullName evidence="1">Uncharacterized protein</fullName>
    </submittedName>
</protein>
<evidence type="ECO:0000313" key="2">
    <source>
        <dbReference type="Proteomes" id="UP000070133"/>
    </source>
</evidence>
<dbReference type="AlphaFoldDB" id="A0A139HB53"/>
<gene>
    <name evidence="1" type="ORF">AC578_9862</name>
</gene>
<organism evidence="1 2">
    <name type="scientific">Pseudocercospora eumusae</name>
    <dbReference type="NCBI Taxonomy" id="321146"/>
    <lineage>
        <taxon>Eukaryota</taxon>
        <taxon>Fungi</taxon>
        <taxon>Dikarya</taxon>
        <taxon>Ascomycota</taxon>
        <taxon>Pezizomycotina</taxon>
        <taxon>Dothideomycetes</taxon>
        <taxon>Dothideomycetidae</taxon>
        <taxon>Mycosphaerellales</taxon>
        <taxon>Mycosphaerellaceae</taxon>
        <taxon>Pseudocercospora</taxon>
    </lineage>
</organism>
<sequence>MWRAALPAFPAPVGEACRRQRPLQVCSSINQLVSQLYYCIIKGRGEAFEGGSLRPFITIPRFDSGGIQPVGFRNIRRDGCNKRITRLCMSLMWASHANHAPRFSDQQSQFTHYQLERAYTCSRYKGQTSFSRVGPMKAGLVMLRSPHIQDSLPTAHL</sequence>
<keyword evidence="2" id="KW-1185">Reference proteome</keyword>
<comment type="caution">
    <text evidence="1">The sequence shown here is derived from an EMBL/GenBank/DDBJ whole genome shotgun (WGS) entry which is preliminary data.</text>
</comment>
<dbReference type="Proteomes" id="UP000070133">
    <property type="component" value="Unassembled WGS sequence"/>
</dbReference>
<name>A0A139HB53_9PEZI</name>
<accession>A0A139HB53</accession>
<reference evidence="1 2" key="1">
    <citation type="submission" date="2015-07" db="EMBL/GenBank/DDBJ databases">
        <title>Comparative genomics of the Sigatoka disease complex on banana suggests a link between parallel evolutionary changes in Pseudocercospora fijiensis and Pseudocercospora eumusae and increased virulence on the banana host.</title>
        <authorList>
            <person name="Chang T.-C."/>
            <person name="Salvucci A."/>
            <person name="Crous P.W."/>
            <person name="Stergiopoulos I."/>
        </authorList>
    </citation>
    <scope>NUCLEOTIDE SEQUENCE [LARGE SCALE GENOMIC DNA]</scope>
    <source>
        <strain evidence="1 2">CBS 114824</strain>
    </source>
</reference>